<protein>
    <submittedName>
        <fullName evidence="3">Uncharacterized protein</fullName>
    </submittedName>
</protein>
<feature type="transmembrane region" description="Helical" evidence="2">
    <location>
        <begin position="825"/>
        <end position="855"/>
    </location>
</feature>
<gene>
    <name evidence="3" type="ORF">ADUPG1_013932</name>
</gene>
<feature type="region of interest" description="Disordered" evidence="1">
    <location>
        <begin position="866"/>
        <end position="922"/>
    </location>
</feature>
<keyword evidence="2" id="KW-0472">Membrane</keyword>
<dbReference type="EMBL" id="BQXS01012759">
    <property type="protein sequence ID" value="GKT27624.1"/>
    <property type="molecule type" value="Genomic_DNA"/>
</dbReference>
<sequence length="922" mass="99858">MISKCQFQQTSFSLDGMYDGMSTSDTSSIVFPSPIYQFGEDIIDVSTSSKSKSTITPLSLLKDNDMWSNQILLAAENDSFVEYINIDVDTSLEYFPSASKSKDTYSVSSVCVLASIHLNNSDFSPYYSVISRCEDPDDLSDLSSFPSLPTHDCVLTSEGYGSQTASLRLWGIEPGKKIVFMCQASSIPSTSNGYFKIDITAKSGILTSYSIFEADLLSSMTTLSLSTLSYNILNIPSVYSAALNFISIQTLSGDDSILISVFESDETIILPTLHSSGVAILPTLRNISSSTNFSTYSESYSPTTSYYNQYAAPNIYIQDFASPLFLDDVIEEISTEIYGTNTNSGTYRLNISTNPTYLPPLSPSSSILVQSLSGSALDLVLSWNNGVSSSIGGHVTSNIGGNAIYSYDSSFLPDSPIIDISTLQSYSTCLKSIIPSYCEQLVDITDDISDPNSDAFKLYSPSLHFMTSLPPTSSFSSSIGAVHSLSFTTSLLPPSSLFSGTLSPSIGHPSSLLWNKGQDKFNIGAASLSYSGISNNLYFSTVHSHSMTYTSGISSAYGNGRFDGSISPSISYPIIPTSFVSHCSASDTSRLSVARYTVDGISDYSKEIGFHATVQSALDNENSISIENYQTLIGNVQDDLSALWFDGINLHEDVIGVFGEGKLLNNCECSSSSGAYSCSCSAPPGWSAIPIHGGSSSVALSVNAKDDSSDSEYNVDDMTYLDPIYYIGCTSRQADSVGINHNIESFDFSQLKSFSESISGYPSFDAPTPMIIDSTMSDISVSLSPSCSFLNFYNPGSNSISFSVLDSPWNFPSILQREVQTHVIWPWWLALVVLVGIVLFGLLCGVFCGCCMCASSRRAWKRFKKTRKAKKEGKEPEEKAPNPFTTEQARSPLGSPLGAPTMMRSSVMSSPYRESPFETFDY</sequence>
<keyword evidence="2" id="KW-1133">Transmembrane helix</keyword>
<evidence type="ECO:0000313" key="3">
    <source>
        <dbReference type="EMBL" id="GKT27624.1"/>
    </source>
</evidence>
<evidence type="ECO:0000313" key="4">
    <source>
        <dbReference type="Proteomes" id="UP001057375"/>
    </source>
</evidence>
<name>A0ABQ5K4V7_9EUKA</name>
<evidence type="ECO:0000256" key="2">
    <source>
        <dbReference type="SAM" id="Phobius"/>
    </source>
</evidence>
<keyword evidence="4" id="KW-1185">Reference proteome</keyword>
<organism evidence="3 4">
    <name type="scientific">Aduncisulcus paluster</name>
    <dbReference type="NCBI Taxonomy" id="2918883"/>
    <lineage>
        <taxon>Eukaryota</taxon>
        <taxon>Metamonada</taxon>
        <taxon>Carpediemonas-like organisms</taxon>
        <taxon>Aduncisulcus</taxon>
    </lineage>
</organism>
<reference evidence="3" key="1">
    <citation type="submission" date="2022-03" db="EMBL/GenBank/DDBJ databases">
        <title>Draft genome sequence of Aduncisulcus paluster, a free-living microaerophilic Fornicata.</title>
        <authorList>
            <person name="Yuyama I."/>
            <person name="Kume K."/>
            <person name="Tamura T."/>
            <person name="Inagaki Y."/>
            <person name="Hashimoto T."/>
        </authorList>
    </citation>
    <scope>NUCLEOTIDE SEQUENCE</scope>
    <source>
        <strain evidence="3">NY0171</strain>
    </source>
</reference>
<dbReference type="Proteomes" id="UP001057375">
    <property type="component" value="Unassembled WGS sequence"/>
</dbReference>
<keyword evidence="2" id="KW-0812">Transmembrane</keyword>
<proteinExistence type="predicted"/>
<comment type="caution">
    <text evidence="3">The sequence shown here is derived from an EMBL/GenBank/DDBJ whole genome shotgun (WGS) entry which is preliminary data.</text>
</comment>
<evidence type="ECO:0000256" key="1">
    <source>
        <dbReference type="SAM" id="MobiDB-lite"/>
    </source>
</evidence>
<accession>A0ABQ5K4V7</accession>